<keyword evidence="9" id="KW-1185">Reference proteome</keyword>
<dbReference type="PANTHER" id="PTHR36115">
    <property type="entry name" value="PROLINE-RICH ANTIGEN HOMOLOG-RELATED"/>
    <property type="match status" value="1"/>
</dbReference>
<keyword evidence="5 6" id="KW-0472">Membrane</keyword>
<dbReference type="Pfam" id="PF06271">
    <property type="entry name" value="RDD"/>
    <property type="match status" value="1"/>
</dbReference>
<reference evidence="8 9" key="1">
    <citation type="journal article" date="2014" name="Genome Announc.">
        <title>Draft Genome Sequence of Petroleum Oil-Degrading Marine Bacterium Pseudomonas taeanensis Strain MS-3, Isolated from a Crude Oil-Contaminated Seashore.</title>
        <authorList>
            <person name="Lee S.Y."/>
            <person name="Kim S.H."/>
            <person name="Lee D.G."/>
            <person name="Shin S."/>
            <person name="Yun S.H."/>
            <person name="Choi C.W."/>
            <person name="Chung Y.H."/>
            <person name="Choi J.S."/>
            <person name="Kahng H.Y."/>
            <person name="Kim S.I."/>
        </authorList>
    </citation>
    <scope>NUCLEOTIDE SEQUENCE [LARGE SCALE GENOMIC DNA]</scope>
    <source>
        <strain evidence="8 9">MS-3</strain>
    </source>
</reference>
<keyword evidence="4 6" id="KW-1133">Transmembrane helix</keyword>
<dbReference type="AlphaFoldDB" id="A0A0A1YMB2"/>
<gene>
    <name evidence="8" type="ORF">TMS3_0109805</name>
</gene>
<keyword evidence="2" id="KW-1003">Cell membrane</keyword>
<dbReference type="RefSeq" id="WP_025165049.1">
    <property type="nucleotide sequence ID" value="NZ_AWSQ01000002.1"/>
</dbReference>
<protein>
    <submittedName>
        <fullName evidence="8">RDD domain-containing protein</fullName>
    </submittedName>
</protein>
<proteinExistence type="predicted"/>
<sequence>MPKHLLRPQGDFPAAGLPRRLAAMFYDLLLCLALLIVVTFIYKLILMGFYGEVQLKQLSDSGALDGDPLLSSLLLLSLFGFFSKFWTHNGQTLGMQVWGVRIQNSDGTAISLWQALLRFVVAMASWLPLGLGFLWVLWDKENRSWHDIYSDSRTVQIPKHSHKK</sequence>
<feature type="transmembrane region" description="Helical" evidence="6">
    <location>
        <begin position="69"/>
        <end position="86"/>
    </location>
</feature>
<evidence type="ECO:0000313" key="8">
    <source>
        <dbReference type="EMBL" id="KFX69799.1"/>
    </source>
</evidence>
<comment type="caution">
    <text evidence="8">The sequence shown here is derived from an EMBL/GenBank/DDBJ whole genome shotgun (WGS) entry which is preliminary data.</text>
</comment>
<name>A0A0A1YMB2_9PSED</name>
<evidence type="ECO:0000256" key="2">
    <source>
        <dbReference type="ARBA" id="ARBA00022475"/>
    </source>
</evidence>
<accession>A0A0A1YMB2</accession>
<dbReference type="PANTHER" id="PTHR36115:SF10">
    <property type="entry name" value="RDD DOMAIN-CONTAINING PROTEIN"/>
    <property type="match status" value="1"/>
</dbReference>
<comment type="subcellular location">
    <subcellularLocation>
        <location evidence="1">Cell membrane</location>
        <topology evidence="1">Multi-pass membrane protein</topology>
    </subcellularLocation>
</comment>
<feature type="domain" description="RDD" evidence="7">
    <location>
        <begin position="15"/>
        <end position="150"/>
    </location>
</feature>
<dbReference type="eggNOG" id="COG1714">
    <property type="taxonomic scope" value="Bacteria"/>
</dbReference>
<dbReference type="EMBL" id="AWSQ01000002">
    <property type="protein sequence ID" value="KFX69799.1"/>
    <property type="molecule type" value="Genomic_DNA"/>
</dbReference>
<dbReference type="STRING" id="1395571.TMS3_0109805"/>
<evidence type="ECO:0000256" key="1">
    <source>
        <dbReference type="ARBA" id="ARBA00004651"/>
    </source>
</evidence>
<dbReference type="Proteomes" id="UP000030063">
    <property type="component" value="Unassembled WGS sequence"/>
</dbReference>
<evidence type="ECO:0000256" key="4">
    <source>
        <dbReference type="ARBA" id="ARBA00022989"/>
    </source>
</evidence>
<evidence type="ECO:0000256" key="6">
    <source>
        <dbReference type="SAM" id="Phobius"/>
    </source>
</evidence>
<organism evidence="8 9">
    <name type="scientific">Pseudomonas taeanensis MS-3</name>
    <dbReference type="NCBI Taxonomy" id="1395571"/>
    <lineage>
        <taxon>Bacteria</taxon>
        <taxon>Pseudomonadati</taxon>
        <taxon>Pseudomonadota</taxon>
        <taxon>Gammaproteobacteria</taxon>
        <taxon>Pseudomonadales</taxon>
        <taxon>Pseudomonadaceae</taxon>
        <taxon>Pseudomonas</taxon>
    </lineage>
</organism>
<evidence type="ECO:0000256" key="3">
    <source>
        <dbReference type="ARBA" id="ARBA00022692"/>
    </source>
</evidence>
<keyword evidence="3 6" id="KW-0812">Transmembrane</keyword>
<feature type="transmembrane region" description="Helical" evidence="6">
    <location>
        <begin position="115"/>
        <end position="138"/>
    </location>
</feature>
<evidence type="ECO:0000313" key="9">
    <source>
        <dbReference type="Proteomes" id="UP000030063"/>
    </source>
</evidence>
<evidence type="ECO:0000256" key="5">
    <source>
        <dbReference type="ARBA" id="ARBA00023136"/>
    </source>
</evidence>
<dbReference type="OrthoDB" id="9793824at2"/>
<feature type="transmembrane region" description="Helical" evidence="6">
    <location>
        <begin position="21"/>
        <end position="49"/>
    </location>
</feature>
<dbReference type="GO" id="GO:0005886">
    <property type="term" value="C:plasma membrane"/>
    <property type="evidence" value="ECO:0007669"/>
    <property type="project" value="UniProtKB-SubCell"/>
</dbReference>
<dbReference type="InterPro" id="IPR051791">
    <property type="entry name" value="Pra-immunoreactive"/>
</dbReference>
<evidence type="ECO:0000259" key="7">
    <source>
        <dbReference type="Pfam" id="PF06271"/>
    </source>
</evidence>
<dbReference type="InterPro" id="IPR010432">
    <property type="entry name" value="RDD"/>
</dbReference>